<name>A0A5N5K4B6_9ROSI</name>
<reference evidence="3" key="1">
    <citation type="journal article" date="2019" name="Gigascience">
        <title>De novo genome assembly of the endangered Acer yangbiense, a plant species with extremely small populations endemic to Yunnan Province, China.</title>
        <authorList>
            <person name="Yang J."/>
            <person name="Wariss H.M."/>
            <person name="Tao L."/>
            <person name="Zhang R."/>
            <person name="Yun Q."/>
            <person name="Hollingsworth P."/>
            <person name="Dao Z."/>
            <person name="Luo G."/>
            <person name="Guo H."/>
            <person name="Ma Y."/>
            <person name="Sun W."/>
        </authorList>
    </citation>
    <scope>NUCLEOTIDE SEQUENCE [LARGE SCALE GENOMIC DNA]</scope>
    <source>
        <strain evidence="3">cv. br00</strain>
    </source>
</reference>
<dbReference type="Proteomes" id="UP000326939">
    <property type="component" value="Chromosome 15"/>
</dbReference>
<evidence type="ECO:0000313" key="3">
    <source>
        <dbReference type="Proteomes" id="UP000326939"/>
    </source>
</evidence>
<dbReference type="PANTHER" id="PTHR34539">
    <property type="entry name" value="T6J4.11 PROTEIN"/>
    <property type="match status" value="1"/>
</dbReference>
<proteinExistence type="predicted"/>
<gene>
    <name evidence="2" type="ORF">DKX38_022472</name>
</gene>
<protein>
    <submittedName>
        <fullName evidence="2">Uncharacterized protein</fullName>
    </submittedName>
</protein>
<dbReference type="PANTHER" id="PTHR34539:SF15">
    <property type="match status" value="1"/>
</dbReference>
<dbReference type="AlphaFoldDB" id="A0A5N5K4B6"/>
<organism evidence="2 3">
    <name type="scientific">Salix brachista</name>
    <dbReference type="NCBI Taxonomy" id="2182728"/>
    <lineage>
        <taxon>Eukaryota</taxon>
        <taxon>Viridiplantae</taxon>
        <taxon>Streptophyta</taxon>
        <taxon>Embryophyta</taxon>
        <taxon>Tracheophyta</taxon>
        <taxon>Spermatophyta</taxon>
        <taxon>Magnoliopsida</taxon>
        <taxon>eudicotyledons</taxon>
        <taxon>Gunneridae</taxon>
        <taxon>Pentapetalae</taxon>
        <taxon>rosids</taxon>
        <taxon>fabids</taxon>
        <taxon>Malpighiales</taxon>
        <taxon>Salicaceae</taxon>
        <taxon>Saliceae</taxon>
        <taxon>Salix</taxon>
    </lineage>
</organism>
<comment type="caution">
    <text evidence="2">The sequence shown here is derived from an EMBL/GenBank/DDBJ whole genome shotgun (WGS) entry which is preliminary data.</text>
</comment>
<dbReference type="EMBL" id="VDCV01000015">
    <property type="protein sequence ID" value="KAB5524723.1"/>
    <property type="molecule type" value="Genomic_DNA"/>
</dbReference>
<evidence type="ECO:0000313" key="2">
    <source>
        <dbReference type="EMBL" id="KAB5524723.1"/>
    </source>
</evidence>
<evidence type="ECO:0000256" key="1">
    <source>
        <dbReference type="SAM" id="MobiDB-lite"/>
    </source>
</evidence>
<keyword evidence="3" id="KW-1185">Reference proteome</keyword>
<feature type="compositionally biased region" description="Basic and acidic residues" evidence="1">
    <location>
        <begin position="1"/>
        <end position="14"/>
    </location>
</feature>
<sequence>MDHENSKKRTRNEFDVSSSDSPEFKLARVDWDANSPFLEPDQDETVEVRVDSDTSGVSIPEAKRIRDDLLSIFDESDESVIQGLDSVIKSFEDEILVGHPVPEMTSLSVGSQTDLGYLLDASDDELGLPPTSPVGEGKDAAAVTGLSAEEGPGTVGFVGLLGLKGEIPNYDSFELGLGGNTDGSHTYCDNNGDFVALGGLFDYSDENLVPADISGFLWQPELSAL</sequence>
<feature type="region of interest" description="Disordered" evidence="1">
    <location>
        <begin position="1"/>
        <end position="21"/>
    </location>
</feature>
<accession>A0A5N5K4B6</accession>